<name>A0A7D6CD83_9ACTN</name>
<evidence type="ECO:0000313" key="3">
    <source>
        <dbReference type="EMBL" id="QLJ97710.1"/>
    </source>
</evidence>
<dbReference type="Pfam" id="PF00501">
    <property type="entry name" value="AMP-binding"/>
    <property type="match status" value="1"/>
</dbReference>
<dbReference type="Gene3D" id="3.40.50.12780">
    <property type="entry name" value="N-terminal domain of ligase-like"/>
    <property type="match status" value="1"/>
</dbReference>
<gene>
    <name evidence="3" type="ORF">HZU44_23505</name>
</gene>
<reference evidence="3" key="1">
    <citation type="submission" date="2020-08" db="EMBL/GenBank/DDBJ databases">
        <title>A bifunctional nitrone conjugated secondary metabolite targeting the ribosome.</title>
        <authorList>
            <person name="Limbrick E.M."/>
            <person name="Graf M."/>
            <person name="Derewacz D.K."/>
            <person name="Nguyen F."/>
            <person name="Spraggins J.M."/>
            <person name="Wieland M."/>
            <person name="Ynigez-Gutierrez A.E."/>
            <person name="Reisman B.J."/>
            <person name="Zinshteyn B."/>
            <person name="McCulloch K."/>
            <person name="Iverson T.M."/>
            <person name="Green R."/>
            <person name="Wilson D.N."/>
            <person name="Bachmann B.O."/>
        </authorList>
    </citation>
    <scope>NUCLEOTIDE SEQUENCE</scope>
    <source>
        <strain evidence="3">Africana</strain>
    </source>
</reference>
<dbReference type="GO" id="GO:0043041">
    <property type="term" value="P:amino acid activation for nonribosomal peptide biosynthetic process"/>
    <property type="evidence" value="ECO:0007669"/>
    <property type="project" value="TreeGrafter"/>
</dbReference>
<dbReference type="GO" id="GO:0005737">
    <property type="term" value="C:cytoplasm"/>
    <property type="evidence" value="ECO:0007669"/>
    <property type="project" value="TreeGrafter"/>
</dbReference>
<accession>A0A7D6CD83</accession>
<protein>
    <submittedName>
        <fullName evidence="3">AMP-binding protein</fullName>
    </submittedName>
</protein>
<dbReference type="SUPFAM" id="SSF56801">
    <property type="entry name" value="Acetyl-CoA synthetase-like"/>
    <property type="match status" value="1"/>
</dbReference>
<organism evidence="3">
    <name type="scientific">Micromonospora carbonacea</name>
    <dbReference type="NCBI Taxonomy" id="47853"/>
    <lineage>
        <taxon>Bacteria</taxon>
        <taxon>Bacillati</taxon>
        <taxon>Actinomycetota</taxon>
        <taxon>Actinomycetes</taxon>
        <taxon>Micromonosporales</taxon>
        <taxon>Micromonosporaceae</taxon>
        <taxon>Micromonospora</taxon>
    </lineage>
</organism>
<dbReference type="PROSITE" id="PS00455">
    <property type="entry name" value="AMP_BINDING"/>
    <property type="match status" value="1"/>
</dbReference>
<dbReference type="InterPro" id="IPR045851">
    <property type="entry name" value="AMP-bd_C_sf"/>
</dbReference>
<dbReference type="PANTHER" id="PTHR45527">
    <property type="entry name" value="NONRIBOSOMAL PEPTIDE SYNTHETASE"/>
    <property type="match status" value="1"/>
</dbReference>
<dbReference type="Gene3D" id="3.30.300.30">
    <property type="match status" value="1"/>
</dbReference>
<sequence length="486" mass="52369">MTAATLVELVARTVRDHPGRVALDFATTVVTYRELWELSGTIQGGIEPGVPVGLFVTRSPFSYAAYLAALRAGAPVVPLDPRDPPKRLHKMIRSAGVRLVLAEENGTHNLDGSGATQLDLSTARPGVRSGGPEPDTVALILFTSGSTGTPKGVPVTHRNAVAFLQHDIGRYEVTADSRLSHTVELTWDVSVLDIFAAWGTGAALVVPVGSELVAPVRYVRERRLSHWCSVPIAVSVARGRGTLQPGAMPGLRQSTFIGDQLTWQHAEAWQSAAPNSSIDNVYGPTELTVGCTFYRLPADPADWPTTSNGTVPIGQVYRHLDGLVLGADGRAAEEGELCVRGPQRFGGYLDAAHNAGRFLGPPAALTAEHWYRTGDRVRWEHGELVHLGRLDRQVQLGGRRVEPGEIEALLRGQATVEDAVVVVERDQRTLCAAYTGAPDATSALRRALSERLPPHMVPARFVWLPSLPLNANGKVDRGRLEAEVSR</sequence>
<dbReference type="PANTHER" id="PTHR45527:SF1">
    <property type="entry name" value="FATTY ACID SYNTHASE"/>
    <property type="match status" value="1"/>
</dbReference>
<dbReference type="InterPro" id="IPR020845">
    <property type="entry name" value="AMP-binding_CS"/>
</dbReference>
<dbReference type="Pfam" id="PF13193">
    <property type="entry name" value="AMP-binding_C"/>
    <property type="match status" value="1"/>
</dbReference>
<evidence type="ECO:0000259" key="1">
    <source>
        <dbReference type="Pfam" id="PF00501"/>
    </source>
</evidence>
<dbReference type="InterPro" id="IPR042099">
    <property type="entry name" value="ANL_N_sf"/>
</dbReference>
<dbReference type="GO" id="GO:0044550">
    <property type="term" value="P:secondary metabolite biosynthetic process"/>
    <property type="evidence" value="ECO:0007669"/>
    <property type="project" value="TreeGrafter"/>
</dbReference>
<dbReference type="InterPro" id="IPR000873">
    <property type="entry name" value="AMP-dep_synth/lig_dom"/>
</dbReference>
<dbReference type="EMBL" id="CP058905">
    <property type="protein sequence ID" value="QLJ97710.1"/>
    <property type="molecule type" value="Genomic_DNA"/>
</dbReference>
<dbReference type="AlphaFoldDB" id="A0A7D6CD83"/>
<proteinExistence type="predicted"/>
<dbReference type="InterPro" id="IPR025110">
    <property type="entry name" value="AMP-bd_C"/>
</dbReference>
<evidence type="ECO:0000259" key="2">
    <source>
        <dbReference type="Pfam" id="PF13193"/>
    </source>
</evidence>
<dbReference type="GO" id="GO:0031177">
    <property type="term" value="F:phosphopantetheine binding"/>
    <property type="evidence" value="ECO:0007669"/>
    <property type="project" value="TreeGrafter"/>
</dbReference>
<feature type="domain" description="AMP-dependent synthetase/ligase" evidence="1">
    <location>
        <begin position="11"/>
        <end position="349"/>
    </location>
</feature>
<feature type="domain" description="AMP-binding enzyme C-terminal" evidence="2">
    <location>
        <begin position="405"/>
        <end position="474"/>
    </location>
</feature>